<evidence type="ECO:0000313" key="5">
    <source>
        <dbReference type="Proteomes" id="UP000053477"/>
    </source>
</evidence>
<keyword evidence="2" id="KW-0812">Transmembrane</keyword>
<feature type="compositionally biased region" description="Polar residues" evidence="1">
    <location>
        <begin position="313"/>
        <end position="325"/>
    </location>
</feature>
<feature type="region of interest" description="Disordered" evidence="1">
    <location>
        <begin position="265"/>
        <end position="289"/>
    </location>
</feature>
<gene>
    <name evidence="4" type="ORF">SCHPADRAFT_563536</name>
</gene>
<dbReference type="InParanoid" id="A0A0H2RXL2"/>
<feature type="transmembrane region" description="Helical" evidence="2">
    <location>
        <begin position="12"/>
        <end position="34"/>
    </location>
</feature>
<dbReference type="OrthoDB" id="3214861at2759"/>
<sequence length="364" mass="40111">MTILAMDLSATYGVVFWGFVVSTILFGCIVVQGYHYYTHTGSDDRLFLKSFVGVMIILDGVLTLLTADAIFYYLVKNYGNPISLLYLTDSFIAESFINWTVVTASQLFYASRIYMVDKRHRYIPATIAFLAIAAQASTDVIFAKLFTNHRLFANLAKHEFVVLSGITSGLASAADIIATAAMCYFLTSHSDGFTKSTKHILKTLLFYSVNRGVLVVLAQAGILILFSIRPDQVWWIPPHLCLSKFHVITLLALLNSRSTMRLRNGDRRQEFITNETGTSSASRSGDTNEKKGMAIGAAIEFAVLATDQTHSISMEPTGSTQQISQFGGEKDVREDSSSDIGMDDRSVTSKVSRSMVFADASEVV</sequence>
<accession>A0A0H2RXL2</accession>
<dbReference type="EMBL" id="KQ086054">
    <property type="protein sequence ID" value="KLO09491.1"/>
    <property type="molecule type" value="Genomic_DNA"/>
</dbReference>
<dbReference type="PANTHER" id="PTHR40465">
    <property type="entry name" value="CHROMOSOME 1, WHOLE GENOME SHOTGUN SEQUENCE"/>
    <property type="match status" value="1"/>
</dbReference>
<evidence type="ECO:0000256" key="1">
    <source>
        <dbReference type="SAM" id="MobiDB-lite"/>
    </source>
</evidence>
<feature type="region of interest" description="Disordered" evidence="1">
    <location>
        <begin position="313"/>
        <end position="347"/>
    </location>
</feature>
<feature type="compositionally biased region" description="Basic and acidic residues" evidence="1">
    <location>
        <begin position="328"/>
        <end position="347"/>
    </location>
</feature>
<feature type="transmembrane region" description="Helical" evidence="2">
    <location>
        <begin position="162"/>
        <end position="187"/>
    </location>
</feature>
<feature type="transmembrane region" description="Helical" evidence="2">
    <location>
        <begin position="46"/>
        <end position="71"/>
    </location>
</feature>
<evidence type="ECO:0000313" key="4">
    <source>
        <dbReference type="EMBL" id="KLO09491.1"/>
    </source>
</evidence>
<keyword evidence="5" id="KW-1185">Reference proteome</keyword>
<evidence type="ECO:0000256" key="2">
    <source>
        <dbReference type="SAM" id="Phobius"/>
    </source>
</evidence>
<dbReference type="STRING" id="27342.A0A0H2RXL2"/>
<proteinExistence type="predicted"/>
<dbReference type="Pfam" id="PF20152">
    <property type="entry name" value="DUF6534"/>
    <property type="match status" value="1"/>
</dbReference>
<dbReference type="Proteomes" id="UP000053477">
    <property type="component" value="Unassembled WGS sequence"/>
</dbReference>
<dbReference type="InterPro" id="IPR045339">
    <property type="entry name" value="DUF6534"/>
</dbReference>
<organism evidence="4 5">
    <name type="scientific">Schizopora paradoxa</name>
    <dbReference type="NCBI Taxonomy" id="27342"/>
    <lineage>
        <taxon>Eukaryota</taxon>
        <taxon>Fungi</taxon>
        <taxon>Dikarya</taxon>
        <taxon>Basidiomycota</taxon>
        <taxon>Agaricomycotina</taxon>
        <taxon>Agaricomycetes</taxon>
        <taxon>Hymenochaetales</taxon>
        <taxon>Schizoporaceae</taxon>
        <taxon>Schizopora</taxon>
    </lineage>
</organism>
<dbReference type="PANTHER" id="PTHR40465:SF1">
    <property type="entry name" value="DUF6534 DOMAIN-CONTAINING PROTEIN"/>
    <property type="match status" value="1"/>
</dbReference>
<evidence type="ECO:0000259" key="3">
    <source>
        <dbReference type="Pfam" id="PF20152"/>
    </source>
</evidence>
<feature type="domain" description="DUF6534" evidence="3">
    <location>
        <begin position="172"/>
        <end position="258"/>
    </location>
</feature>
<feature type="transmembrane region" description="Helical" evidence="2">
    <location>
        <begin position="91"/>
        <end position="110"/>
    </location>
</feature>
<keyword evidence="2" id="KW-1133">Transmembrane helix</keyword>
<keyword evidence="2" id="KW-0472">Membrane</keyword>
<protein>
    <recommendedName>
        <fullName evidence="3">DUF6534 domain-containing protein</fullName>
    </recommendedName>
</protein>
<name>A0A0H2RXL2_9AGAM</name>
<dbReference type="AlphaFoldDB" id="A0A0H2RXL2"/>
<feature type="transmembrane region" description="Helical" evidence="2">
    <location>
        <begin position="208"/>
        <end position="228"/>
    </location>
</feature>
<feature type="transmembrane region" description="Helical" evidence="2">
    <location>
        <begin position="122"/>
        <end position="142"/>
    </location>
</feature>
<feature type="compositionally biased region" description="Polar residues" evidence="1">
    <location>
        <begin position="271"/>
        <end position="285"/>
    </location>
</feature>
<reference evidence="4 5" key="1">
    <citation type="submission" date="2015-04" db="EMBL/GenBank/DDBJ databases">
        <title>Complete genome sequence of Schizopora paradoxa KUC8140, a cosmopolitan wood degrader in East Asia.</title>
        <authorList>
            <consortium name="DOE Joint Genome Institute"/>
            <person name="Min B."/>
            <person name="Park H."/>
            <person name="Jang Y."/>
            <person name="Kim J.-J."/>
            <person name="Kim K.H."/>
            <person name="Pangilinan J."/>
            <person name="Lipzen A."/>
            <person name="Riley R."/>
            <person name="Grigoriev I.V."/>
            <person name="Spatafora J.W."/>
            <person name="Choi I.-G."/>
        </authorList>
    </citation>
    <scope>NUCLEOTIDE SEQUENCE [LARGE SCALE GENOMIC DNA]</scope>
    <source>
        <strain evidence="4 5">KUC8140</strain>
    </source>
</reference>
<feature type="transmembrane region" description="Helical" evidence="2">
    <location>
        <begin position="234"/>
        <end position="254"/>
    </location>
</feature>